<accession>A0ABP8XNR3</accession>
<sequence>MAWAWWTTMSCMKRTSASRGAAVLDGRAADPDSEALGSPGLPGRSTGAVGDVAVDAGEEVSSVQPERARTTTVPSAATVVAAGPAARRPGWERRRVRTPAP</sequence>
<evidence type="ECO:0000256" key="1">
    <source>
        <dbReference type="SAM" id="MobiDB-lite"/>
    </source>
</evidence>
<protein>
    <submittedName>
        <fullName evidence="2">Uncharacterized protein</fullName>
    </submittedName>
</protein>
<name>A0ABP8XNR3_9MICO</name>
<gene>
    <name evidence="2" type="ORF">GCM10025782_02600</name>
</gene>
<feature type="region of interest" description="Disordered" evidence="1">
    <location>
        <begin position="29"/>
        <end position="48"/>
    </location>
</feature>
<evidence type="ECO:0000313" key="2">
    <source>
        <dbReference type="EMBL" id="GAA4710047.1"/>
    </source>
</evidence>
<dbReference type="EMBL" id="BAABLO010000001">
    <property type="protein sequence ID" value="GAA4710047.1"/>
    <property type="molecule type" value="Genomic_DNA"/>
</dbReference>
<feature type="region of interest" description="Disordered" evidence="1">
    <location>
        <begin position="81"/>
        <end position="101"/>
    </location>
</feature>
<dbReference type="Proteomes" id="UP001500556">
    <property type="component" value="Unassembled WGS sequence"/>
</dbReference>
<comment type="caution">
    <text evidence="2">The sequence shown here is derived from an EMBL/GenBank/DDBJ whole genome shotgun (WGS) entry which is preliminary data.</text>
</comment>
<proteinExistence type="predicted"/>
<organism evidence="2 3">
    <name type="scientific">Pedococcus ginsenosidimutans</name>
    <dbReference type="NCBI Taxonomy" id="490570"/>
    <lineage>
        <taxon>Bacteria</taxon>
        <taxon>Bacillati</taxon>
        <taxon>Actinomycetota</taxon>
        <taxon>Actinomycetes</taxon>
        <taxon>Micrococcales</taxon>
        <taxon>Intrasporangiaceae</taxon>
        <taxon>Pedococcus</taxon>
    </lineage>
</organism>
<evidence type="ECO:0000313" key="3">
    <source>
        <dbReference type="Proteomes" id="UP001500556"/>
    </source>
</evidence>
<reference evidence="3" key="1">
    <citation type="journal article" date="2019" name="Int. J. Syst. Evol. Microbiol.">
        <title>The Global Catalogue of Microorganisms (GCM) 10K type strain sequencing project: providing services to taxonomists for standard genome sequencing and annotation.</title>
        <authorList>
            <consortium name="The Broad Institute Genomics Platform"/>
            <consortium name="The Broad Institute Genome Sequencing Center for Infectious Disease"/>
            <person name="Wu L."/>
            <person name="Ma J."/>
        </authorList>
    </citation>
    <scope>NUCLEOTIDE SEQUENCE [LARGE SCALE GENOMIC DNA]</scope>
    <source>
        <strain evidence="3">JCM 18961</strain>
    </source>
</reference>
<keyword evidence="3" id="KW-1185">Reference proteome</keyword>